<dbReference type="PROSITE" id="PS51257">
    <property type="entry name" value="PROKAR_LIPOPROTEIN"/>
    <property type="match status" value="1"/>
</dbReference>
<dbReference type="Pfam" id="PF12098">
    <property type="entry name" value="DUF3574"/>
    <property type="match status" value="1"/>
</dbReference>
<keyword evidence="3" id="KW-1185">Reference proteome</keyword>
<dbReference type="Proteomes" id="UP000315167">
    <property type="component" value="Unassembled WGS sequence"/>
</dbReference>
<feature type="signal peptide" evidence="1">
    <location>
        <begin position="1"/>
        <end position="19"/>
    </location>
</feature>
<feature type="chain" id="PRO_5022229738" evidence="1">
    <location>
        <begin position="20"/>
        <end position="142"/>
    </location>
</feature>
<name>A0A562L737_9GAMM</name>
<protein>
    <submittedName>
        <fullName evidence="2">Uncharacterized protein DUF3574</fullName>
    </submittedName>
</protein>
<evidence type="ECO:0000313" key="3">
    <source>
        <dbReference type="Proteomes" id="UP000315167"/>
    </source>
</evidence>
<dbReference type="EMBL" id="VLKN01000003">
    <property type="protein sequence ID" value="TWI03441.1"/>
    <property type="molecule type" value="Genomic_DNA"/>
</dbReference>
<reference evidence="2 3" key="1">
    <citation type="journal article" date="2015" name="Stand. Genomic Sci.">
        <title>Genomic Encyclopedia of Bacterial and Archaeal Type Strains, Phase III: the genomes of soil and plant-associated and newly described type strains.</title>
        <authorList>
            <person name="Whitman W.B."/>
            <person name="Woyke T."/>
            <person name="Klenk H.P."/>
            <person name="Zhou Y."/>
            <person name="Lilburn T.G."/>
            <person name="Beck B.J."/>
            <person name="De Vos P."/>
            <person name="Vandamme P."/>
            <person name="Eisen J.A."/>
            <person name="Garrity G."/>
            <person name="Hugenholtz P."/>
            <person name="Kyrpides N.C."/>
        </authorList>
    </citation>
    <scope>NUCLEOTIDE SEQUENCE [LARGE SCALE GENOMIC DNA]</scope>
    <source>
        <strain evidence="2 3">CGMCC 1.10821</strain>
    </source>
</reference>
<proteinExistence type="predicted"/>
<comment type="caution">
    <text evidence="2">The sequence shown here is derived from an EMBL/GenBank/DDBJ whole genome shotgun (WGS) entry which is preliminary data.</text>
</comment>
<organism evidence="2 3">
    <name type="scientific">Luteimonas cucumeris</name>
    <dbReference type="NCBI Taxonomy" id="985012"/>
    <lineage>
        <taxon>Bacteria</taxon>
        <taxon>Pseudomonadati</taxon>
        <taxon>Pseudomonadota</taxon>
        <taxon>Gammaproteobacteria</taxon>
        <taxon>Lysobacterales</taxon>
        <taxon>Lysobacteraceae</taxon>
        <taxon>Luteimonas</taxon>
    </lineage>
</organism>
<accession>A0A562L737</accession>
<dbReference type="AlphaFoldDB" id="A0A562L737"/>
<dbReference type="InterPro" id="IPR021957">
    <property type="entry name" value="DUF3574"/>
</dbReference>
<evidence type="ECO:0000256" key="1">
    <source>
        <dbReference type="SAM" id="SignalP"/>
    </source>
</evidence>
<evidence type="ECO:0000313" key="2">
    <source>
        <dbReference type="EMBL" id="TWI03441.1"/>
    </source>
</evidence>
<sequence length="142" mass="15553">MRDRSLLLAGVLACLGALAGCASTPLAPIPGLPAGTCDQRRVDRLLFGMNTPDGAIDEVEWQRFLAEVVTPRFPDGLTVYNARGQWRGESGRIEREDSRAVEIVHGDEVSGRARIAEIVAEYKRRYRQEAVLVISSSAQVCL</sequence>
<keyword evidence="1" id="KW-0732">Signal</keyword>
<dbReference type="RefSeq" id="WP_144898770.1">
    <property type="nucleotide sequence ID" value="NZ_VLKN01000003.1"/>
</dbReference>
<gene>
    <name evidence="2" type="ORF">IP90_01242</name>
</gene>